<gene>
    <name evidence="3" type="ORF">AB0E65_08435</name>
</gene>
<feature type="domain" description="Septum formation-related" evidence="2">
    <location>
        <begin position="2"/>
        <end position="75"/>
    </location>
</feature>
<dbReference type="Proteomes" id="UP001550850">
    <property type="component" value="Unassembled WGS sequence"/>
</dbReference>
<proteinExistence type="predicted"/>
<dbReference type="Pfam" id="PF13845">
    <property type="entry name" value="Septum_form"/>
    <property type="match status" value="1"/>
</dbReference>
<dbReference type="EMBL" id="JBEZUR010000008">
    <property type="protein sequence ID" value="MEU3554236.1"/>
    <property type="molecule type" value="Genomic_DNA"/>
</dbReference>
<dbReference type="RefSeq" id="WP_159105654.1">
    <property type="nucleotide sequence ID" value="NZ_BEVZ01000004.1"/>
</dbReference>
<feature type="region of interest" description="Disordered" evidence="1">
    <location>
        <begin position="211"/>
        <end position="230"/>
    </location>
</feature>
<evidence type="ECO:0000259" key="2">
    <source>
        <dbReference type="Pfam" id="PF13845"/>
    </source>
</evidence>
<dbReference type="InterPro" id="IPR026004">
    <property type="entry name" value="Septum_form"/>
</dbReference>
<evidence type="ECO:0000313" key="3">
    <source>
        <dbReference type="EMBL" id="MEU3554236.1"/>
    </source>
</evidence>
<keyword evidence="4" id="KW-1185">Reference proteome</keyword>
<accession>A0ABV2YEU6</accession>
<sequence>MPCDVPHDGEAFARFDLTDGAYPGKDDVTDEADRRCVAQLSRYAMDAWKLAPEAEYFYNYPSDAAWSLGDRSVVCALAAREGQLTGPLRLDETVLGGDQLAYLEPVAGLNTALAGAPFTGVDEDLAAHQKWAGEVAGELSAVSEALRAHEWDAEAAPDAEQLADEVDVARALWEKLDTAKNADEFRIGWSAALFALTDGTGGAEDLRKALDLSSERPDSDSSPVIPAGAL</sequence>
<organism evidence="3 4">
    <name type="scientific">Streptomyces fragilis</name>
    <dbReference type="NCBI Taxonomy" id="67301"/>
    <lineage>
        <taxon>Bacteria</taxon>
        <taxon>Bacillati</taxon>
        <taxon>Actinomycetota</taxon>
        <taxon>Actinomycetes</taxon>
        <taxon>Kitasatosporales</taxon>
        <taxon>Streptomycetaceae</taxon>
        <taxon>Streptomyces</taxon>
    </lineage>
</organism>
<evidence type="ECO:0000313" key="4">
    <source>
        <dbReference type="Proteomes" id="UP001550850"/>
    </source>
</evidence>
<protein>
    <submittedName>
        <fullName evidence="3">Septum formation family protein</fullName>
    </submittedName>
</protein>
<name>A0ABV2YEU6_9ACTN</name>
<evidence type="ECO:0000256" key="1">
    <source>
        <dbReference type="SAM" id="MobiDB-lite"/>
    </source>
</evidence>
<comment type="caution">
    <text evidence="3">The sequence shown here is derived from an EMBL/GenBank/DDBJ whole genome shotgun (WGS) entry which is preliminary data.</text>
</comment>
<reference evidence="3 4" key="1">
    <citation type="submission" date="2024-06" db="EMBL/GenBank/DDBJ databases">
        <title>The Natural Products Discovery Center: Release of the First 8490 Sequenced Strains for Exploring Actinobacteria Biosynthetic Diversity.</title>
        <authorList>
            <person name="Kalkreuter E."/>
            <person name="Kautsar S.A."/>
            <person name="Yang D."/>
            <person name="Bader C.D."/>
            <person name="Teijaro C.N."/>
            <person name="Fluegel L."/>
            <person name="Davis C.M."/>
            <person name="Simpson J.R."/>
            <person name="Lauterbach L."/>
            <person name="Steele A.D."/>
            <person name="Gui C."/>
            <person name="Meng S."/>
            <person name="Li G."/>
            <person name="Viehrig K."/>
            <person name="Ye F."/>
            <person name="Su P."/>
            <person name="Kiefer A.F."/>
            <person name="Nichols A."/>
            <person name="Cepeda A.J."/>
            <person name="Yan W."/>
            <person name="Fan B."/>
            <person name="Jiang Y."/>
            <person name="Adhikari A."/>
            <person name="Zheng C.-J."/>
            <person name="Schuster L."/>
            <person name="Cowan T.M."/>
            <person name="Smanski M.J."/>
            <person name="Chevrette M.G."/>
            <person name="De Carvalho L.P.S."/>
            <person name="Shen B."/>
        </authorList>
    </citation>
    <scope>NUCLEOTIDE SEQUENCE [LARGE SCALE GENOMIC DNA]</scope>
    <source>
        <strain evidence="3 4">NPDC038104</strain>
    </source>
</reference>